<reference evidence="2" key="1">
    <citation type="journal article" date="2023" name="IScience">
        <title>Live-bearing cockroach genome reveals convergent evolutionary mechanisms linked to viviparity in insects and beyond.</title>
        <authorList>
            <person name="Fouks B."/>
            <person name="Harrison M.C."/>
            <person name="Mikhailova A.A."/>
            <person name="Marchal E."/>
            <person name="English S."/>
            <person name="Carruthers M."/>
            <person name="Jennings E.C."/>
            <person name="Chiamaka E.L."/>
            <person name="Frigard R.A."/>
            <person name="Pippel M."/>
            <person name="Attardo G.M."/>
            <person name="Benoit J.B."/>
            <person name="Bornberg-Bauer E."/>
            <person name="Tobe S.S."/>
        </authorList>
    </citation>
    <scope>NUCLEOTIDE SEQUENCE</scope>
    <source>
        <strain evidence="2">Stay&amp;Tobe</strain>
    </source>
</reference>
<comment type="caution">
    <text evidence="2">The sequence shown here is derived from an EMBL/GenBank/DDBJ whole genome shotgun (WGS) entry which is preliminary data.</text>
</comment>
<feature type="region of interest" description="Disordered" evidence="1">
    <location>
        <begin position="681"/>
        <end position="706"/>
    </location>
</feature>
<dbReference type="EMBL" id="JASPKZ010008860">
    <property type="protein sequence ID" value="KAJ9578786.1"/>
    <property type="molecule type" value="Genomic_DNA"/>
</dbReference>
<sequence length="736" mass="82101">MFFLLPKIVVCLEIICPGQKHLPSDSATVKKDTCVTCRGVCNRATCKIYQQSIKFPSLEPIPLQQYGVSRENVVRYTGHSNGNSNCNQWPPVGAHQPPGLWLQNSRPPSFWMPPTENIRNVGNTSITNFWGDSVCDPPNQQLTPVTNYHEVGTDKSTGSNRNQSQKEIHEDDKMLQYQEPPRYTELLVRRKVPEEMRYQPHSTLTDCGIPQDTQYRHQVDIQSSKDIPPDGSAVPETTRSLSSLNGISSTLSNFSTSDLNNQSRNFASYHKSKPPSTSSSSTFSTVIGIAQPPSRFSSDPTYTQSKISRSNNYMRLFPEHAIDDSYNIPSDIVGSSFNSFSRSGSTNRHMPYPSVKHPSTSRNNESIIRFGGETTNVNTTHLQPCGRMPSDNTQYQGVSNMQVVENNPSCSMGVSSYLGAPPNRRETGYQNIMSSAGDCNIYYNHQTLHPPSSYDDENYNIHAKIGVINRPSKEICHLPQPSILSVDKPQVFPLFEESGVNRPIKKRKPRTKIRSEQEQWQADRLGQEMSAPVLDVRQFLATWDEGNDDLSPISQKLPDVVLSNSSAENPLLVLDCRTINTNGVATLSTVDRNSLSDGNDSENVIRMYQSEISPSSCNSINNEITKPETHPVMTNDLPARSLGHCPSLIPIGHVNNNSCIKSLPDVDLMESYQAQKKCTEKDSINSAYKSPENSNDISTNSMDPPLQNCENVKNNTTVEPDISQPEVCRIYQIIYI</sequence>
<name>A0AAD8E6N2_DIPPU</name>
<organism evidence="2 3">
    <name type="scientific">Diploptera punctata</name>
    <name type="common">Pacific beetle cockroach</name>
    <dbReference type="NCBI Taxonomy" id="6984"/>
    <lineage>
        <taxon>Eukaryota</taxon>
        <taxon>Metazoa</taxon>
        <taxon>Ecdysozoa</taxon>
        <taxon>Arthropoda</taxon>
        <taxon>Hexapoda</taxon>
        <taxon>Insecta</taxon>
        <taxon>Pterygota</taxon>
        <taxon>Neoptera</taxon>
        <taxon>Polyneoptera</taxon>
        <taxon>Dictyoptera</taxon>
        <taxon>Blattodea</taxon>
        <taxon>Blaberoidea</taxon>
        <taxon>Blaberidae</taxon>
        <taxon>Diplopterinae</taxon>
        <taxon>Diploptera</taxon>
    </lineage>
</organism>
<feature type="compositionally biased region" description="Polar residues" evidence="1">
    <location>
        <begin position="154"/>
        <end position="163"/>
    </location>
</feature>
<proteinExistence type="predicted"/>
<dbReference type="Proteomes" id="UP001233999">
    <property type="component" value="Unassembled WGS sequence"/>
</dbReference>
<keyword evidence="3" id="KW-1185">Reference proteome</keyword>
<evidence type="ECO:0000256" key="1">
    <source>
        <dbReference type="SAM" id="MobiDB-lite"/>
    </source>
</evidence>
<gene>
    <name evidence="2" type="ORF">L9F63_004994</name>
</gene>
<feature type="region of interest" description="Disordered" evidence="1">
    <location>
        <begin position="149"/>
        <end position="175"/>
    </location>
</feature>
<evidence type="ECO:0000313" key="3">
    <source>
        <dbReference type="Proteomes" id="UP001233999"/>
    </source>
</evidence>
<feature type="compositionally biased region" description="Polar residues" evidence="1">
    <location>
        <begin position="684"/>
        <end position="706"/>
    </location>
</feature>
<reference evidence="2" key="2">
    <citation type="submission" date="2023-05" db="EMBL/GenBank/DDBJ databases">
        <authorList>
            <person name="Fouks B."/>
        </authorList>
    </citation>
    <scope>NUCLEOTIDE SEQUENCE</scope>
    <source>
        <strain evidence="2">Stay&amp;Tobe</strain>
        <tissue evidence="2">Testes</tissue>
    </source>
</reference>
<protein>
    <submittedName>
        <fullName evidence="2">Uncharacterized protein</fullName>
    </submittedName>
</protein>
<dbReference type="AlphaFoldDB" id="A0AAD8E6N2"/>
<evidence type="ECO:0000313" key="2">
    <source>
        <dbReference type="EMBL" id="KAJ9578786.1"/>
    </source>
</evidence>
<feature type="region of interest" description="Disordered" evidence="1">
    <location>
        <begin position="341"/>
        <end position="363"/>
    </location>
</feature>
<feature type="compositionally biased region" description="Basic and acidic residues" evidence="1">
    <location>
        <begin position="164"/>
        <end position="174"/>
    </location>
</feature>
<accession>A0AAD8E6N2</accession>